<evidence type="ECO:0000256" key="3">
    <source>
        <dbReference type="ARBA" id="ARBA00022597"/>
    </source>
</evidence>
<comment type="similarity">
    <text evidence="2">Belongs to the major facilitator superfamily. Sugar transporter (TC 2.A.1.1) family.</text>
</comment>
<proteinExistence type="inferred from homology"/>
<feature type="transmembrane region" description="Helical" evidence="7">
    <location>
        <begin position="20"/>
        <end position="37"/>
    </location>
</feature>
<dbReference type="InterPro" id="IPR050549">
    <property type="entry name" value="MFS_Trehalose_Transporter"/>
</dbReference>
<dbReference type="InterPro" id="IPR020846">
    <property type="entry name" value="MFS_dom"/>
</dbReference>
<keyword evidence="3" id="KW-0813">Transport</keyword>
<dbReference type="GO" id="GO:0022857">
    <property type="term" value="F:transmembrane transporter activity"/>
    <property type="evidence" value="ECO:0007669"/>
    <property type="project" value="InterPro"/>
</dbReference>
<evidence type="ECO:0000313" key="10">
    <source>
        <dbReference type="Proteomes" id="UP000324705"/>
    </source>
</evidence>
<evidence type="ECO:0000313" key="9">
    <source>
        <dbReference type="EMBL" id="VAI50015.1"/>
    </source>
</evidence>
<dbReference type="Pfam" id="PF00083">
    <property type="entry name" value="Sugar_tr"/>
    <property type="match status" value="1"/>
</dbReference>
<dbReference type="PROSITE" id="PS50850">
    <property type="entry name" value="MFS"/>
    <property type="match status" value="1"/>
</dbReference>
<dbReference type="Proteomes" id="UP000324705">
    <property type="component" value="Chromosome 6A"/>
</dbReference>
<evidence type="ECO:0000256" key="5">
    <source>
        <dbReference type="ARBA" id="ARBA00022989"/>
    </source>
</evidence>
<comment type="subcellular location">
    <subcellularLocation>
        <location evidence="1">Membrane</location>
        <topology evidence="1">Multi-pass membrane protein</topology>
    </subcellularLocation>
</comment>
<feature type="transmembrane region" description="Helical" evidence="7">
    <location>
        <begin position="77"/>
        <end position="96"/>
    </location>
</feature>
<sequence>MVGALTSGRLADTLGRKMTMRLAAIVGIFGWLAIYLAKGAAMLCLGRVLLGYCTGVLSYVVPVFISEIAPKDLRGGLAASNQLFICSGFSAAYIIGATISWRFLVVVGLVPCAFLLVGFPFIPESPRPTSGERKNSVLHYKSLGVKRLTYLERLLGL</sequence>
<dbReference type="Gramene" id="TRITD6Av1G199040.3">
    <property type="protein sequence ID" value="TRITD6Av1G199040.3"/>
    <property type="gene ID" value="TRITD6Av1G199040"/>
</dbReference>
<gene>
    <name evidence="9" type="ORF">TRITD_6Av1G199040</name>
</gene>
<evidence type="ECO:0000259" key="8">
    <source>
        <dbReference type="PROSITE" id="PS50850"/>
    </source>
</evidence>
<keyword evidence="3" id="KW-0762">Sugar transport</keyword>
<dbReference type="SUPFAM" id="SSF103473">
    <property type="entry name" value="MFS general substrate transporter"/>
    <property type="match status" value="1"/>
</dbReference>
<evidence type="ECO:0000256" key="2">
    <source>
        <dbReference type="ARBA" id="ARBA00010992"/>
    </source>
</evidence>
<evidence type="ECO:0000256" key="7">
    <source>
        <dbReference type="SAM" id="Phobius"/>
    </source>
</evidence>
<dbReference type="PANTHER" id="PTHR48021:SF45">
    <property type="entry name" value="OS03G0363500 PROTEIN"/>
    <property type="match status" value="1"/>
</dbReference>
<protein>
    <recommendedName>
        <fullName evidence="8">Major facilitator superfamily (MFS) profile domain-containing protein</fullName>
    </recommendedName>
</protein>
<dbReference type="InterPro" id="IPR036259">
    <property type="entry name" value="MFS_trans_sf"/>
</dbReference>
<dbReference type="InterPro" id="IPR005828">
    <property type="entry name" value="MFS_sugar_transport-like"/>
</dbReference>
<feature type="transmembrane region" description="Helical" evidence="7">
    <location>
        <begin position="103"/>
        <end position="122"/>
    </location>
</feature>
<dbReference type="PANTHER" id="PTHR48021">
    <property type="match status" value="1"/>
</dbReference>
<dbReference type="AlphaFoldDB" id="A0A9R0Y759"/>
<dbReference type="EMBL" id="LT934121">
    <property type="protein sequence ID" value="VAI50015.1"/>
    <property type="molecule type" value="Genomic_DNA"/>
</dbReference>
<keyword evidence="5 7" id="KW-1133">Transmembrane helix</keyword>
<dbReference type="GO" id="GO:0016020">
    <property type="term" value="C:membrane"/>
    <property type="evidence" value="ECO:0007669"/>
    <property type="project" value="UniProtKB-SubCell"/>
</dbReference>
<keyword evidence="10" id="KW-1185">Reference proteome</keyword>
<reference evidence="9 10" key="1">
    <citation type="submission" date="2017-09" db="EMBL/GenBank/DDBJ databases">
        <authorList>
            <consortium name="International Durum Wheat Genome Sequencing Consortium (IDWGSC)"/>
            <person name="Milanesi L."/>
        </authorList>
    </citation>
    <scope>NUCLEOTIDE SEQUENCE [LARGE SCALE GENOMIC DNA]</scope>
    <source>
        <strain evidence="10">cv. Svevo</strain>
    </source>
</reference>
<name>A0A9R0Y759_TRITD</name>
<dbReference type="Gene3D" id="1.20.1250.20">
    <property type="entry name" value="MFS general substrate transporter like domains"/>
    <property type="match status" value="1"/>
</dbReference>
<feature type="domain" description="Major facilitator superfamily (MFS) profile" evidence="8">
    <location>
        <begin position="1"/>
        <end position="157"/>
    </location>
</feature>
<organism evidence="9 10">
    <name type="scientific">Triticum turgidum subsp. durum</name>
    <name type="common">Durum wheat</name>
    <name type="synonym">Triticum durum</name>
    <dbReference type="NCBI Taxonomy" id="4567"/>
    <lineage>
        <taxon>Eukaryota</taxon>
        <taxon>Viridiplantae</taxon>
        <taxon>Streptophyta</taxon>
        <taxon>Embryophyta</taxon>
        <taxon>Tracheophyta</taxon>
        <taxon>Spermatophyta</taxon>
        <taxon>Magnoliopsida</taxon>
        <taxon>Liliopsida</taxon>
        <taxon>Poales</taxon>
        <taxon>Poaceae</taxon>
        <taxon>BOP clade</taxon>
        <taxon>Pooideae</taxon>
        <taxon>Triticodae</taxon>
        <taxon>Triticeae</taxon>
        <taxon>Triticinae</taxon>
        <taxon>Triticum</taxon>
    </lineage>
</organism>
<evidence type="ECO:0000256" key="4">
    <source>
        <dbReference type="ARBA" id="ARBA00022692"/>
    </source>
</evidence>
<keyword evidence="4 7" id="KW-0812">Transmembrane</keyword>
<evidence type="ECO:0000256" key="6">
    <source>
        <dbReference type="ARBA" id="ARBA00023136"/>
    </source>
</evidence>
<evidence type="ECO:0000256" key="1">
    <source>
        <dbReference type="ARBA" id="ARBA00004141"/>
    </source>
</evidence>
<feature type="transmembrane region" description="Helical" evidence="7">
    <location>
        <begin position="44"/>
        <end position="65"/>
    </location>
</feature>
<keyword evidence="6 7" id="KW-0472">Membrane</keyword>
<accession>A0A9R0Y759</accession>